<dbReference type="InterPro" id="IPR050966">
    <property type="entry name" value="Glutamyl_endopeptidase"/>
</dbReference>
<dbReference type="RefSeq" id="WP_204061187.1">
    <property type="nucleotide sequence ID" value="NZ_BAAAGP010000039.1"/>
</dbReference>
<accession>A0ABQ4GAV7</accession>
<keyword evidence="1 2" id="KW-0732">Signal</keyword>
<dbReference type="PANTHER" id="PTHR15462:SF19">
    <property type="entry name" value="PEPTIDASE S1 DOMAIN-CONTAINING PROTEIN"/>
    <property type="match status" value="1"/>
</dbReference>
<evidence type="ECO:0000313" key="4">
    <source>
        <dbReference type="Proteomes" id="UP000603904"/>
    </source>
</evidence>
<dbReference type="EMBL" id="BOOC01000053">
    <property type="protein sequence ID" value="GIH44167.1"/>
    <property type="molecule type" value="Genomic_DNA"/>
</dbReference>
<gene>
    <name evidence="3" type="ORF">Mco01_71670</name>
</gene>
<dbReference type="Proteomes" id="UP000603904">
    <property type="component" value="Unassembled WGS sequence"/>
</dbReference>
<evidence type="ECO:0000256" key="2">
    <source>
        <dbReference type="SAM" id="SignalP"/>
    </source>
</evidence>
<dbReference type="InterPro" id="IPR009003">
    <property type="entry name" value="Peptidase_S1_PA"/>
</dbReference>
<comment type="caution">
    <text evidence="3">The sequence shown here is derived from an EMBL/GenBank/DDBJ whole genome shotgun (WGS) entry which is preliminary data.</text>
</comment>
<proteinExistence type="predicted"/>
<dbReference type="InterPro" id="IPR043504">
    <property type="entry name" value="Peptidase_S1_PA_chymotrypsin"/>
</dbReference>
<keyword evidence="4" id="KW-1185">Reference proteome</keyword>
<dbReference type="Gene3D" id="2.40.10.10">
    <property type="entry name" value="Trypsin-like serine proteases"/>
    <property type="match status" value="2"/>
</dbReference>
<evidence type="ECO:0000256" key="1">
    <source>
        <dbReference type="ARBA" id="ARBA00022729"/>
    </source>
</evidence>
<organism evidence="3 4">
    <name type="scientific">Microbispora corallina</name>
    <dbReference type="NCBI Taxonomy" id="83302"/>
    <lineage>
        <taxon>Bacteria</taxon>
        <taxon>Bacillati</taxon>
        <taxon>Actinomycetota</taxon>
        <taxon>Actinomycetes</taxon>
        <taxon>Streptosporangiales</taxon>
        <taxon>Streptosporangiaceae</taxon>
        <taxon>Microbispora</taxon>
    </lineage>
</organism>
<evidence type="ECO:0000313" key="3">
    <source>
        <dbReference type="EMBL" id="GIH44167.1"/>
    </source>
</evidence>
<reference evidence="3 4" key="1">
    <citation type="submission" date="2021-01" db="EMBL/GenBank/DDBJ databases">
        <title>Whole genome shotgun sequence of Microbispora corallina NBRC 16416.</title>
        <authorList>
            <person name="Komaki H."/>
            <person name="Tamura T."/>
        </authorList>
    </citation>
    <scope>NUCLEOTIDE SEQUENCE [LARGE SCALE GENOMIC DNA]</scope>
    <source>
        <strain evidence="3 4">NBRC 16416</strain>
    </source>
</reference>
<dbReference type="PANTHER" id="PTHR15462">
    <property type="entry name" value="SERINE PROTEASE"/>
    <property type="match status" value="1"/>
</dbReference>
<dbReference type="SUPFAM" id="SSF50494">
    <property type="entry name" value="Trypsin-like serine proteases"/>
    <property type="match status" value="1"/>
</dbReference>
<feature type="chain" id="PRO_5046259182" evidence="2">
    <location>
        <begin position="29"/>
        <end position="368"/>
    </location>
</feature>
<sequence length="368" mass="39134">MKKRMLLPLGGAVVAAGLTAAAAVPVQAAPTTSTAKLSSAAGAADILTFWTEDNGANLKAADPYGVEHKSVPKLVSKGAPAADGKPGVVPAIGDEKKSTAKTKNVNLPKTVGRVFFTIGNDLYSCSASSIQSQYRNLVATAGHCVYDLDGNGATVKRWIFIPGYYDGKAPWGIYVGKQAFTHYDFDVYEDGDRDYAFVTVYNGIGWDHEKKVWVDLGALGKNVGGQGLAYNQKVGAPVFVFGYPAAPHDDGDYVWSGEKLKWCYGKPFFPVAEASVKVEEQIGLKCAMTGGSSGGPWILKYSSARRIGYINGVTSLGGDTDDNGRSDLITSPYFDGETYGVYKAAYPLWSGSIVRKDGSLGITEARSE</sequence>
<name>A0ABQ4GAV7_9ACTN</name>
<protein>
    <submittedName>
        <fullName evidence="3">Peptidase</fullName>
    </submittedName>
</protein>
<feature type="signal peptide" evidence="2">
    <location>
        <begin position="1"/>
        <end position="28"/>
    </location>
</feature>